<evidence type="ECO:0000256" key="1">
    <source>
        <dbReference type="SAM" id="MobiDB-lite"/>
    </source>
</evidence>
<feature type="region of interest" description="Disordered" evidence="1">
    <location>
        <begin position="96"/>
        <end position="190"/>
    </location>
</feature>
<reference evidence="2" key="1">
    <citation type="journal article" date="2020" name="Cell">
        <title>Large-Scale Comparative Analyses of Tick Genomes Elucidate Their Genetic Diversity and Vector Capacities.</title>
        <authorList>
            <consortium name="Tick Genome and Microbiome Consortium (TIGMIC)"/>
            <person name="Jia N."/>
            <person name="Wang J."/>
            <person name="Shi W."/>
            <person name="Du L."/>
            <person name="Sun Y."/>
            <person name="Zhan W."/>
            <person name="Jiang J.F."/>
            <person name="Wang Q."/>
            <person name="Zhang B."/>
            <person name="Ji P."/>
            <person name="Bell-Sakyi L."/>
            <person name="Cui X.M."/>
            <person name="Yuan T.T."/>
            <person name="Jiang B.G."/>
            <person name="Yang W.F."/>
            <person name="Lam T.T."/>
            <person name="Chang Q.C."/>
            <person name="Ding S.J."/>
            <person name="Wang X.J."/>
            <person name="Zhu J.G."/>
            <person name="Ruan X.D."/>
            <person name="Zhao L."/>
            <person name="Wei J.T."/>
            <person name="Ye R.Z."/>
            <person name="Que T.C."/>
            <person name="Du C.H."/>
            <person name="Zhou Y.H."/>
            <person name="Cheng J.X."/>
            <person name="Dai P.F."/>
            <person name="Guo W.B."/>
            <person name="Han X.H."/>
            <person name="Huang E.J."/>
            <person name="Li L.F."/>
            <person name="Wei W."/>
            <person name="Gao Y.C."/>
            <person name="Liu J.Z."/>
            <person name="Shao H.Z."/>
            <person name="Wang X."/>
            <person name="Wang C.C."/>
            <person name="Yang T.C."/>
            <person name="Huo Q.B."/>
            <person name="Li W."/>
            <person name="Chen H.Y."/>
            <person name="Chen S.E."/>
            <person name="Zhou L.G."/>
            <person name="Ni X.B."/>
            <person name="Tian J.H."/>
            <person name="Sheng Y."/>
            <person name="Liu T."/>
            <person name="Pan Y.S."/>
            <person name="Xia L.Y."/>
            <person name="Li J."/>
            <person name="Zhao F."/>
            <person name="Cao W.C."/>
        </authorList>
    </citation>
    <scope>NUCLEOTIDE SEQUENCE</scope>
    <source>
        <strain evidence="2">Rsan-2018</strain>
    </source>
</reference>
<proteinExistence type="predicted"/>
<dbReference type="EMBL" id="JABSTV010001250">
    <property type="protein sequence ID" value="KAH7957043.1"/>
    <property type="molecule type" value="Genomic_DNA"/>
</dbReference>
<name>A0A9D4PWP9_RHISA</name>
<reference evidence="2" key="2">
    <citation type="submission" date="2021-09" db="EMBL/GenBank/DDBJ databases">
        <authorList>
            <person name="Jia N."/>
            <person name="Wang J."/>
            <person name="Shi W."/>
            <person name="Du L."/>
            <person name="Sun Y."/>
            <person name="Zhan W."/>
            <person name="Jiang J."/>
            <person name="Wang Q."/>
            <person name="Zhang B."/>
            <person name="Ji P."/>
            <person name="Sakyi L.B."/>
            <person name="Cui X."/>
            <person name="Yuan T."/>
            <person name="Jiang B."/>
            <person name="Yang W."/>
            <person name="Lam T.T.-Y."/>
            <person name="Chang Q."/>
            <person name="Ding S."/>
            <person name="Wang X."/>
            <person name="Zhu J."/>
            <person name="Ruan X."/>
            <person name="Zhao L."/>
            <person name="Wei J."/>
            <person name="Que T."/>
            <person name="Du C."/>
            <person name="Cheng J."/>
            <person name="Dai P."/>
            <person name="Han X."/>
            <person name="Huang E."/>
            <person name="Gao Y."/>
            <person name="Liu J."/>
            <person name="Shao H."/>
            <person name="Ye R."/>
            <person name="Li L."/>
            <person name="Wei W."/>
            <person name="Wang X."/>
            <person name="Wang C."/>
            <person name="Huo Q."/>
            <person name="Li W."/>
            <person name="Guo W."/>
            <person name="Chen H."/>
            <person name="Chen S."/>
            <person name="Zhou L."/>
            <person name="Zhou L."/>
            <person name="Ni X."/>
            <person name="Tian J."/>
            <person name="Zhou Y."/>
            <person name="Sheng Y."/>
            <person name="Liu T."/>
            <person name="Pan Y."/>
            <person name="Xia L."/>
            <person name="Li J."/>
            <person name="Zhao F."/>
            <person name="Cao W."/>
        </authorList>
    </citation>
    <scope>NUCLEOTIDE SEQUENCE</scope>
    <source>
        <strain evidence="2">Rsan-2018</strain>
        <tissue evidence="2">Larvae</tissue>
    </source>
</reference>
<dbReference type="AlphaFoldDB" id="A0A9D4PWP9"/>
<dbReference type="Proteomes" id="UP000821837">
    <property type="component" value="Unassembled WGS sequence"/>
</dbReference>
<sequence length="290" mass="31606">MARASLSAHDLGCFTVVMTDERQQSDLASGHEAPFGCVCSVRGDSSRRVSSPPRPGRAEASVAQDLKADRCSVLISKNRQSVVGVMNTSQKTRKRYLEPEAWNDRLPKSTQHKVRKNAPAQPSTDVFSGERTVSSASESSDDNEAGESAEDIGRQNYVSSFVGDESASDCDTTDDEFAPAEDNLSNATQPCDGLPNSDFFRLEFARPLGNTNTLSVGDALVLVMDFAIKHGLSWAAVEDLLRLCNNILGSSVLPDSKYLFRKFCATSPEDMKFYFYCPFCNRLLAKTGGS</sequence>
<keyword evidence="3" id="KW-1185">Reference proteome</keyword>
<dbReference type="VEuPathDB" id="VectorBase:RSAN_056933"/>
<feature type="compositionally biased region" description="Basic and acidic residues" evidence="1">
    <location>
        <begin position="96"/>
        <end position="107"/>
    </location>
</feature>
<accession>A0A9D4PWP9</accession>
<feature type="compositionally biased region" description="Low complexity" evidence="1">
    <location>
        <begin position="42"/>
        <end position="51"/>
    </location>
</feature>
<feature type="region of interest" description="Disordered" evidence="1">
    <location>
        <begin position="42"/>
        <end position="63"/>
    </location>
</feature>
<evidence type="ECO:0000313" key="2">
    <source>
        <dbReference type="EMBL" id="KAH7957043.1"/>
    </source>
</evidence>
<feature type="compositionally biased region" description="Acidic residues" evidence="1">
    <location>
        <begin position="166"/>
        <end position="179"/>
    </location>
</feature>
<gene>
    <name evidence="2" type="ORF">HPB52_014629</name>
</gene>
<feature type="compositionally biased region" description="Acidic residues" evidence="1">
    <location>
        <begin position="139"/>
        <end position="150"/>
    </location>
</feature>
<protein>
    <submittedName>
        <fullName evidence="2">Uncharacterized protein</fullName>
    </submittedName>
</protein>
<organism evidence="2 3">
    <name type="scientific">Rhipicephalus sanguineus</name>
    <name type="common">Brown dog tick</name>
    <name type="synonym">Ixodes sanguineus</name>
    <dbReference type="NCBI Taxonomy" id="34632"/>
    <lineage>
        <taxon>Eukaryota</taxon>
        <taxon>Metazoa</taxon>
        <taxon>Ecdysozoa</taxon>
        <taxon>Arthropoda</taxon>
        <taxon>Chelicerata</taxon>
        <taxon>Arachnida</taxon>
        <taxon>Acari</taxon>
        <taxon>Parasitiformes</taxon>
        <taxon>Ixodida</taxon>
        <taxon>Ixodoidea</taxon>
        <taxon>Ixodidae</taxon>
        <taxon>Rhipicephalinae</taxon>
        <taxon>Rhipicephalus</taxon>
        <taxon>Rhipicephalus</taxon>
    </lineage>
</organism>
<evidence type="ECO:0000313" key="3">
    <source>
        <dbReference type="Proteomes" id="UP000821837"/>
    </source>
</evidence>
<comment type="caution">
    <text evidence="2">The sequence shown here is derived from an EMBL/GenBank/DDBJ whole genome shotgun (WGS) entry which is preliminary data.</text>
</comment>